<accession>A0A163X3Q3</accession>
<dbReference type="GO" id="GO:0005886">
    <property type="term" value="C:plasma membrane"/>
    <property type="evidence" value="ECO:0007669"/>
    <property type="project" value="UniProtKB-SubCell"/>
</dbReference>
<keyword evidence="4" id="KW-0378">Hydrolase</keyword>
<dbReference type="SMART" id="SM00014">
    <property type="entry name" value="acidPPc"/>
    <property type="match status" value="1"/>
</dbReference>
<dbReference type="OrthoDB" id="9780507at2"/>
<dbReference type="Pfam" id="PF01569">
    <property type="entry name" value="PAP2"/>
    <property type="match status" value="1"/>
</dbReference>
<dbReference type="GO" id="GO:0016787">
    <property type="term" value="F:hydrolase activity"/>
    <property type="evidence" value="ECO:0007669"/>
    <property type="project" value="UniProtKB-KW"/>
</dbReference>
<evidence type="ECO:0000259" key="7">
    <source>
        <dbReference type="SMART" id="SM00014"/>
    </source>
</evidence>
<dbReference type="SUPFAM" id="SSF48317">
    <property type="entry name" value="Acid phosphatase/Vanadium-dependent haloperoxidase"/>
    <property type="match status" value="1"/>
</dbReference>
<dbReference type="CDD" id="cd01610">
    <property type="entry name" value="PAP2_like"/>
    <property type="match status" value="1"/>
</dbReference>
<evidence type="ECO:0000256" key="4">
    <source>
        <dbReference type="ARBA" id="ARBA00022801"/>
    </source>
</evidence>
<keyword evidence="2" id="KW-1003">Cell membrane</keyword>
<protein>
    <recommendedName>
        <fullName evidence="7">Phosphatidic acid phosphatase type 2/haloperoxidase domain-containing protein</fullName>
    </recommendedName>
</protein>
<dbReference type="EMBL" id="LVYV01000056">
    <property type="protein sequence ID" value="KZD20376.1"/>
    <property type="molecule type" value="Genomic_DNA"/>
</dbReference>
<comment type="caution">
    <text evidence="8">The sequence shown here is derived from an EMBL/GenBank/DDBJ whole genome shotgun (WGS) entry which is preliminary data.</text>
</comment>
<dbReference type="Gene3D" id="1.20.144.10">
    <property type="entry name" value="Phosphatidic acid phosphatase type 2/haloperoxidase"/>
    <property type="match status" value="1"/>
</dbReference>
<evidence type="ECO:0000256" key="2">
    <source>
        <dbReference type="ARBA" id="ARBA00022475"/>
    </source>
</evidence>
<evidence type="ECO:0000256" key="6">
    <source>
        <dbReference type="ARBA" id="ARBA00023136"/>
    </source>
</evidence>
<keyword evidence="6" id="KW-0472">Membrane</keyword>
<dbReference type="AlphaFoldDB" id="A0A163X3Q3"/>
<keyword evidence="5" id="KW-1133">Transmembrane helix</keyword>
<organism evidence="8 9">
    <name type="scientific">Tardiphaga robiniae</name>
    <dbReference type="NCBI Taxonomy" id="943830"/>
    <lineage>
        <taxon>Bacteria</taxon>
        <taxon>Pseudomonadati</taxon>
        <taxon>Pseudomonadota</taxon>
        <taxon>Alphaproteobacteria</taxon>
        <taxon>Hyphomicrobiales</taxon>
        <taxon>Nitrobacteraceae</taxon>
        <taxon>Tardiphaga</taxon>
    </lineage>
</organism>
<evidence type="ECO:0000313" key="9">
    <source>
        <dbReference type="Proteomes" id="UP000076574"/>
    </source>
</evidence>
<dbReference type="PANTHER" id="PTHR14969">
    <property type="entry name" value="SPHINGOSINE-1-PHOSPHATE PHOSPHOHYDROLASE"/>
    <property type="match status" value="1"/>
</dbReference>
<name>A0A163X3Q3_9BRAD</name>
<keyword evidence="3" id="KW-0812">Transmembrane</keyword>
<proteinExistence type="predicted"/>
<keyword evidence="9" id="KW-1185">Reference proteome</keyword>
<dbReference type="InterPro" id="IPR000326">
    <property type="entry name" value="PAP2/HPO"/>
</dbReference>
<evidence type="ECO:0000256" key="5">
    <source>
        <dbReference type="ARBA" id="ARBA00022989"/>
    </source>
</evidence>
<reference evidence="8 9" key="1">
    <citation type="submission" date="2016-03" db="EMBL/GenBank/DDBJ databases">
        <title>Microsymbionts genomes from the relict species Vavilovia formosa (Stev.) Fed.</title>
        <authorList>
            <person name="Kopat V."/>
            <person name="Chirak E."/>
            <person name="Kimeklis A."/>
            <person name="Andronov E."/>
        </authorList>
    </citation>
    <scope>NUCLEOTIDE SEQUENCE [LARGE SCALE GENOMIC DNA]</scope>
    <source>
        <strain evidence="8 9">Vaf07</strain>
    </source>
</reference>
<evidence type="ECO:0000256" key="3">
    <source>
        <dbReference type="ARBA" id="ARBA00022692"/>
    </source>
</evidence>
<evidence type="ECO:0000313" key="8">
    <source>
        <dbReference type="EMBL" id="KZD20376.1"/>
    </source>
</evidence>
<dbReference type="PANTHER" id="PTHR14969:SF62">
    <property type="entry name" value="DECAPRENYLPHOSPHORYL-5-PHOSPHORIBOSE PHOSPHATASE RV3807C-RELATED"/>
    <property type="match status" value="1"/>
</dbReference>
<gene>
    <name evidence="8" type="ORF">A4A58_19245</name>
</gene>
<dbReference type="STRING" id="943830.A4A58_19245"/>
<dbReference type="Proteomes" id="UP000076574">
    <property type="component" value="Unassembled WGS sequence"/>
</dbReference>
<sequence>MRPIMVPPTLLDREVAATAVRHAHAASEQVAEALTWGADEHVLVVAAAAFWLLSRSGSPRKRTVGTHFLAASVATAVVPHALKHVFNQRRPDRLTILGHLHGVPISGRPNDAFPSGHAMHMGALASAASSFDRPYRELTWTAAVGISLTRIYVLAHWTSDVVAGFASGYLIDRLLRRWTGYGNGTTTP</sequence>
<evidence type="ECO:0000256" key="1">
    <source>
        <dbReference type="ARBA" id="ARBA00004651"/>
    </source>
</evidence>
<dbReference type="InterPro" id="IPR036938">
    <property type="entry name" value="PAP2/HPO_sf"/>
</dbReference>
<comment type="subcellular location">
    <subcellularLocation>
        <location evidence="1">Cell membrane</location>
        <topology evidence="1">Multi-pass membrane protein</topology>
    </subcellularLocation>
</comment>
<feature type="domain" description="Phosphatidic acid phosphatase type 2/haloperoxidase" evidence="7">
    <location>
        <begin position="63"/>
        <end position="176"/>
    </location>
</feature>